<dbReference type="Pfam" id="PF00126">
    <property type="entry name" value="HTH_1"/>
    <property type="match status" value="1"/>
</dbReference>
<dbReference type="Proteomes" id="UP000196086">
    <property type="component" value="Unassembled WGS sequence"/>
</dbReference>
<accession>A0A0D6N5J5</accession>
<dbReference type="PANTHER" id="PTHR30432:SF1">
    <property type="entry name" value="DNA-BINDING TRANSCRIPTIONAL DUAL REGULATOR MODE"/>
    <property type="match status" value="1"/>
</dbReference>
<feature type="domain" description="HTH lysR-type" evidence="1">
    <location>
        <begin position="24"/>
        <end position="83"/>
    </location>
</feature>
<dbReference type="PANTHER" id="PTHR30432">
    <property type="entry name" value="TRANSCRIPTIONAL REGULATOR MODE"/>
    <property type="match status" value="1"/>
</dbReference>
<reference evidence="2 5" key="1">
    <citation type="submission" date="2012-11" db="EMBL/GenBank/DDBJ databases">
        <title>Whole genome sequence of Acetobacter cibinongensis 4H-1.</title>
        <authorList>
            <person name="Azuma Y."/>
            <person name="Higashiura N."/>
            <person name="Hirakawa H."/>
            <person name="Matsushita K."/>
        </authorList>
    </citation>
    <scope>NUCLEOTIDE SEQUENCE [LARGE SCALE GENOMIC DNA]</scope>
    <source>
        <strain evidence="2 5">4H-1</strain>
    </source>
</reference>
<dbReference type="OrthoDB" id="9800709at2"/>
<proteinExistence type="predicted"/>
<dbReference type="InterPro" id="IPR051815">
    <property type="entry name" value="Molybdate_resp_trans_reg"/>
</dbReference>
<gene>
    <name evidence="2" type="ORF">Abci_017_164</name>
    <name evidence="3" type="ORF">ACI01nite_11250</name>
    <name evidence="4" type="ORF">HK14_15225</name>
</gene>
<organism evidence="4 6">
    <name type="scientific">Acetobacter cibinongensis</name>
    <dbReference type="NCBI Taxonomy" id="146475"/>
    <lineage>
        <taxon>Bacteria</taxon>
        <taxon>Pseudomonadati</taxon>
        <taxon>Pseudomonadota</taxon>
        <taxon>Alphaproteobacteria</taxon>
        <taxon>Acetobacterales</taxon>
        <taxon>Acetobacteraceae</taxon>
        <taxon>Acetobacter</taxon>
    </lineage>
</organism>
<evidence type="ECO:0000259" key="1">
    <source>
        <dbReference type="Pfam" id="PF00126"/>
    </source>
</evidence>
<comment type="caution">
    <text evidence="4">The sequence shown here is derived from an EMBL/GenBank/DDBJ whole genome shotgun (WGS) entry which is preliminary data.</text>
</comment>
<evidence type="ECO:0000313" key="2">
    <source>
        <dbReference type="EMBL" id="GAN60980.1"/>
    </source>
</evidence>
<dbReference type="EMBL" id="JOMQ01000084">
    <property type="protein sequence ID" value="OUI98755.1"/>
    <property type="molecule type" value="Genomic_DNA"/>
</dbReference>
<sequence>MSQRLKLTLRLDADGKAAIGHGKIKLLEKLAETGSISAAGRALGMSYRRTWLLVDSLNSLFSEPVVATRPGGGGGAFLTETGQTVLYLYRDIEQQAARASAPSMNRLARLLAVPEAECP</sequence>
<reference evidence="3 7" key="3">
    <citation type="submission" date="2019-07" db="EMBL/GenBank/DDBJ databases">
        <title>Whole genome shotgun sequence of Acetobacter cibinongensis NBRC 16605.</title>
        <authorList>
            <person name="Hosoyama A."/>
            <person name="Uohara A."/>
            <person name="Ohji S."/>
            <person name="Ichikawa N."/>
        </authorList>
    </citation>
    <scope>NUCLEOTIDE SEQUENCE [LARGE SCALE GENOMIC DNA]</scope>
    <source>
        <strain evidence="3 7">NBRC 16605</strain>
    </source>
</reference>
<evidence type="ECO:0000313" key="3">
    <source>
        <dbReference type="EMBL" id="GEL58523.1"/>
    </source>
</evidence>
<dbReference type="RefSeq" id="WP_048839008.1">
    <property type="nucleotide sequence ID" value="NZ_BAMV01000017.1"/>
</dbReference>
<keyword evidence="7" id="KW-1185">Reference proteome</keyword>
<dbReference type="SUPFAM" id="SSF46785">
    <property type="entry name" value="Winged helix' DNA-binding domain"/>
    <property type="match status" value="1"/>
</dbReference>
<dbReference type="EMBL" id="BJVU01000003">
    <property type="protein sequence ID" value="GEL58523.1"/>
    <property type="molecule type" value="Genomic_DNA"/>
</dbReference>
<accession>A0A1Z5YRB3</accession>
<evidence type="ECO:0000313" key="6">
    <source>
        <dbReference type="Proteomes" id="UP000196086"/>
    </source>
</evidence>
<name>A0A1Z5YRB3_9PROT</name>
<dbReference type="Gene3D" id="1.10.10.10">
    <property type="entry name" value="Winged helix-like DNA-binding domain superfamily/Winged helix DNA-binding domain"/>
    <property type="match status" value="1"/>
</dbReference>
<dbReference type="InterPro" id="IPR036390">
    <property type="entry name" value="WH_DNA-bd_sf"/>
</dbReference>
<evidence type="ECO:0000313" key="5">
    <source>
        <dbReference type="Proteomes" id="UP000032671"/>
    </source>
</evidence>
<protein>
    <submittedName>
        <fullName evidence="3 4">Transcriptional regulator</fullName>
    </submittedName>
    <submittedName>
        <fullName evidence="2">Transcriptional regulator for molybdenum transport LysR/ModE/MopA</fullName>
    </submittedName>
</protein>
<evidence type="ECO:0000313" key="7">
    <source>
        <dbReference type="Proteomes" id="UP000321891"/>
    </source>
</evidence>
<dbReference type="AlphaFoldDB" id="A0A1Z5YRB3"/>
<dbReference type="Proteomes" id="UP000321891">
    <property type="component" value="Unassembled WGS sequence"/>
</dbReference>
<reference evidence="4 6" key="2">
    <citation type="submission" date="2014-06" db="EMBL/GenBank/DDBJ databases">
        <authorList>
            <person name="Ju J."/>
            <person name="Zhang J."/>
        </authorList>
    </citation>
    <scope>NUCLEOTIDE SEQUENCE [LARGE SCALE GENOMIC DNA]</scope>
    <source>
        <strain evidence="4 6">DsW_47</strain>
    </source>
</reference>
<evidence type="ECO:0000313" key="4">
    <source>
        <dbReference type="EMBL" id="OUI98755.1"/>
    </source>
</evidence>
<dbReference type="EMBL" id="BAMV01000017">
    <property type="protein sequence ID" value="GAN60980.1"/>
    <property type="molecule type" value="Genomic_DNA"/>
</dbReference>
<dbReference type="Proteomes" id="UP000032671">
    <property type="component" value="Unassembled WGS sequence"/>
</dbReference>
<dbReference type="STRING" id="1231339.Abci_017_164"/>
<dbReference type="InterPro" id="IPR000847">
    <property type="entry name" value="LysR_HTH_N"/>
</dbReference>
<dbReference type="GO" id="GO:0003700">
    <property type="term" value="F:DNA-binding transcription factor activity"/>
    <property type="evidence" value="ECO:0007669"/>
    <property type="project" value="InterPro"/>
</dbReference>
<dbReference type="InterPro" id="IPR036388">
    <property type="entry name" value="WH-like_DNA-bd_sf"/>
</dbReference>